<dbReference type="EMBL" id="LYPB01000089">
    <property type="protein sequence ID" value="OAS14611.1"/>
    <property type="molecule type" value="Genomic_DNA"/>
</dbReference>
<dbReference type="RefSeq" id="WP_068669661.1">
    <property type="nucleotide sequence ID" value="NZ_LYPB01000089.1"/>
</dbReference>
<proteinExistence type="predicted"/>
<accession>A0A198A0S0</accession>
<name>A0A198A0S0_9BACL</name>
<comment type="caution">
    <text evidence="1">The sequence shown here is derived from an EMBL/GenBank/DDBJ whole genome shotgun (WGS) entry which is preliminary data.</text>
</comment>
<keyword evidence="2" id="KW-1185">Reference proteome</keyword>
<evidence type="ECO:0000313" key="1">
    <source>
        <dbReference type="EMBL" id="OAS14611.1"/>
    </source>
</evidence>
<dbReference type="OrthoDB" id="2971377at2"/>
<sequence>MSKSDKPSVDQVEIVSEWMRVMPTILQPADQTRVWADEGDADAIRVHIMTAGHTGYSFDFKVTYVDAREVKVELTDVQQGTTHIDERSDVVQTLIDDYVRHIHECAQALQKVTNA</sequence>
<organism evidence="1 2">
    <name type="scientific">Paenibacillus oryzisoli</name>
    <dbReference type="NCBI Taxonomy" id="1850517"/>
    <lineage>
        <taxon>Bacteria</taxon>
        <taxon>Bacillati</taxon>
        <taxon>Bacillota</taxon>
        <taxon>Bacilli</taxon>
        <taxon>Bacillales</taxon>
        <taxon>Paenibacillaceae</taxon>
        <taxon>Paenibacillus</taxon>
    </lineage>
</organism>
<protein>
    <submittedName>
        <fullName evidence="1">Uncharacterized protein</fullName>
    </submittedName>
</protein>
<dbReference type="STRING" id="1850517.A8708_34545"/>
<dbReference type="AlphaFoldDB" id="A0A198A0S0"/>
<gene>
    <name evidence="1" type="ORF">A8708_34545</name>
</gene>
<evidence type="ECO:0000313" key="2">
    <source>
        <dbReference type="Proteomes" id="UP000078454"/>
    </source>
</evidence>
<reference evidence="1 2" key="1">
    <citation type="submission" date="2016-05" db="EMBL/GenBank/DDBJ databases">
        <title>Paenibacillus sp. 1ZS3-15 nov., isolated from the rhizosphere soil.</title>
        <authorList>
            <person name="Zhang X.X."/>
            <person name="Zhang J."/>
        </authorList>
    </citation>
    <scope>NUCLEOTIDE SEQUENCE [LARGE SCALE GENOMIC DNA]</scope>
    <source>
        <strain evidence="1 2">1ZS3-15</strain>
    </source>
</reference>
<dbReference type="Proteomes" id="UP000078454">
    <property type="component" value="Unassembled WGS sequence"/>
</dbReference>